<dbReference type="SUPFAM" id="SSF101898">
    <property type="entry name" value="NHL repeat"/>
    <property type="match status" value="1"/>
</dbReference>
<dbReference type="InterPro" id="IPR011042">
    <property type="entry name" value="6-blade_b-propeller_TolB-like"/>
</dbReference>
<dbReference type="GeneID" id="80516716"/>
<dbReference type="InterPro" id="IPR017549">
    <property type="entry name" value="APMV_L690"/>
</dbReference>
<dbReference type="Gene3D" id="2.120.10.30">
    <property type="entry name" value="TolB, C-terminal domain"/>
    <property type="match status" value="1"/>
</dbReference>
<dbReference type="KEGG" id="vg:80516716"/>
<sequence length="451" mass="50181">MSYIQYNNFRHSLRSGISPYPYYYPYNNQVPNLSNDERCRNNFNDPYAYYFNYVYIPISNLVHNDPNPQNAIYDYYCYDKIPFQDPSCALGFTVQKLVSNVPTLAVNLDPNLLDPWGIIIMNDVVWVANAGTGFITSYDLLGRPLLPIINVFGPVGNIAQPTGIACNTCTSAFSIVNGPIRSTSNLIIVTRDGTINGYNAMVDPINSILLIDNSANESVYTGVAVVNIVNNLTRRNNRINTVVIENTNNQAIISDNPNVDITRNLIYVADFYNKSIDVFGDALIRLNNYPFIDEDSGEPIPEDYAPYNIVNICDFLYVLYAKQNPADNQFALPGIGNGYISIFNLDGIFIKRFVSRGPLNTPWGLVLAPSRFGYPSGSIMVANFGDGIINVFDPDGKYIGCLSDKSNNNIFLGGLRGLALNPNYERILYWTGSDNLLTDAYVGSINTCLDI</sequence>
<name>A0A6N1NJE6_9VIRU</name>
<reference evidence="1" key="1">
    <citation type="submission" date="2017-06" db="EMBL/GenBank/DDBJ databases">
        <authorList>
            <person name="Assis F.L."/>
            <person name="Abrahao J.S."/>
            <person name="Silva L."/>
            <person name="Khalil J.B."/>
            <person name="Rodrigues R."/>
            <person name="Silva L.S."/>
            <person name="Boratto P."/>
            <person name="Andrade M."/>
            <person name="Kroon E.G."/>
            <person name="Ribeiro B."/>
            <person name="Bergier I."/>
            <person name="Seligmann H."/>
            <person name="Ghigo E."/>
            <person name="Colson P."/>
            <person name="Levasseur A."/>
            <person name="Raoult D."/>
            <person name="Scola B.L."/>
        </authorList>
    </citation>
    <scope>NUCLEOTIDE SEQUENCE</scope>
    <source>
        <strain evidence="1">Deep ocean</strain>
    </source>
</reference>
<evidence type="ECO:0000313" key="1">
    <source>
        <dbReference type="EMBL" id="QKU33427.1"/>
    </source>
</evidence>
<protein>
    <submittedName>
        <fullName evidence="1">Uncharacterized protein</fullName>
    </submittedName>
</protein>
<proteinExistence type="predicted"/>
<dbReference type="NCBIfam" id="TIGR03118">
    <property type="entry name" value="PEPCTERM_chp_1"/>
    <property type="match status" value="1"/>
</dbReference>
<dbReference type="RefSeq" id="YP_010780025.1">
    <property type="nucleotide sequence ID" value="NC_075038.1"/>
</dbReference>
<dbReference type="EMBL" id="MF405918">
    <property type="protein sequence ID" value="QKU33427.1"/>
    <property type="molecule type" value="Genomic_DNA"/>
</dbReference>
<reference evidence="1" key="2">
    <citation type="journal article" date="2018" name="Nat. Commun.">
        <title>Tailed giant Tupanvirus possesses the most complete translational apparatus of the known virosphere.</title>
        <authorList>
            <person name="Abrahao J."/>
            <person name="Silva L."/>
            <person name="Silva L.S."/>
            <person name="Khalil J.Y.B."/>
            <person name="Rodrigues R."/>
            <person name="Arantes T."/>
            <person name="Assis F."/>
            <person name="Boratto P."/>
            <person name="Andrade M."/>
            <person name="Kroon E.G."/>
            <person name="Ribeiro B."/>
            <person name="Bergier I."/>
            <person name="Seligmann H."/>
            <person name="Ghigo E."/>
            <person name="Colson P."/>
            <person name="Levasseur A."/>
            <person name="Kroemer G."/>
            <person name="Raoult D."/>
            <person name="La Scola B."/>
        </authorList>
    </citation>
    <scope>NUCLEOTIDE SEQUENCE [LARGE SCALE GENOMIC DNA]</scope>
    <source>
        <strain evidence="1">Deep ocean</strain>
    </source>
</reference>
<organism evidence="1">
    <name type="scientific">Tupanvirus deep ocean</name>
    <dbReference type="NCBI Taxonomy" id="2126984"/>
    <lineage>
        <taxon>Viruses</taxon>
        <taxon>Varidnaviria</taxon>
        <taxon>Bamfordvirae</taxon>
        <taxon>Nucleocytoviricota</taxon>
        <taxon>Megaviricetes</taxon>
        <taxon>Imitervirales</taxon>
        <taxon>Mimiviridae</taxon>
        <taxon>Megamimivirinae</taxon>
        <taxon>Tupanvirus</taxon>
        <taxon>Tupanvirus altamarinense</taxon>
    </lineage>
</organism>
<accession>A0A6N1NJE6</accession>